<dbReference type="OrthoDB" id="1882251at2759"/>
<name>A0A8X8D041_POPTO</name>
<dbReference type="PROSITE" id="PS00307">
    <property type="entry name" value="LECTIN_LEGUME_BETA"/>
    <property type="match status" value="1"/>
</dbReference>
<evidence type="ECO:0000313" key="3">
    <source>
        <dbReference type="EMBL" id="KAG6772790.1"/>
    </source>
</evidence>
<evidence type="ECO:0000256" key="1">
    <source>
        <dbReference type="ARBA" id="ARBA00022734"/>
    </source>
</evidence>
<accession>A0A8X8D041</accession>
<dbReference type="AlphaFoldDB" id="A0A8X8D041"/>
<feature type="domain" description="LysM" evidence="2">
    <location>
        <begin position="770"/>
        <end position="807"/>
    </location>
</feature>
<dbReference type="Pfam" id="PF01476">
    <property type="entry name" value="LysM"/>
    <property type="match status" value="2"/>
</dbReference>
<dbReference type="PROSITE" id="PS51782">
    <property type="entry name" value="LYSM"/>
    <property type="match status" value="1"/>
</dbReference>
<dbReference type="PANTHER" id="PTHR33527:SF18">
    <property type="entry name" value="F13O11.17 PROTEIN"/>
    <property type="match status" value="1"/>
</dbReference>
<proteinExistence type="predicted"/>
<organism evidence="3 4">
    <name type="scientific">Populus tomentosa</name>
    <name type="common">Chinese white poplar</name>
    <dbReference type="NCBI Taxonomy" id="118781"/>
    <lineage>
        <taxon>Eukaryota</taxon>
        <taxon>Viridiplantae</taxon>
        <taxon>Streptophyta</taxon>
        <taxon>Embryophyta</taxon>
        <taxon>Tracheophyta</taxon>
        <taxon>Spermatophyta</taxon>
        <taxon>Magnoliopsida</taxon>
        <taxon>eudicotyledons</taxon>
        <taxon>Gunneridae</taxon>
        <taxon>Pentapetalae</taxon>
        <taxon>rosids</taxon>
        <taxon>fabids</taxon>
        <taxon>Malpighiales</taxon>
        <taxon>Salicaceae</taxon>
        <taxon>Saliceae</taxon>
        <taxon>Populus</taxon>
    </lineage>
</organism>
<sequence length="807" mass="89894">MASITVDQLHAYHTIDREVFSRLVINLKRNPAESLLVIAVWLWLEDKRYPNVIAKMTSLADTVLNIVANEAALCLNFLESTNLPIIPNGGGLPFTSIVIGKDISLEMFLQNKFTAISRIKNFLNTVCARIFTDILQCVLAGTSELIGNQPLVVPGFPHPVFGDVTILARSVDNDFPAGGLWGWDPALTVPENDRTMFLTFSRGFPVTNEEVTELFTSICGDCVVNVQMQENSQSNEQPLYAKMIMRTVTAVDQVLCGKRVAKFRINGKHIWARNYPIEYQEELFAFCHFSYSGYYLFLISYLRPICIWDTSMMLSGLAALLAAELSATLKQASVDLNVKETSFPCPLFDADSGNSTLIYWQGSIPSACDFHLFKSVSGDGLHLLWHRIIVLLLPIARGHILESWIGQQKIDGVTRQIAVELDTYLNEFDPDGKHMGIGAISITNPVAARVSTTQEFTLQSIDMSTWVLNSVCIGTTGPFLESHEDFKEEKRGVKGELVLKAGTGVFGSVYKGVVSSYPPMILAVKNISETSRQGEKVYLAEICTRGHMWHKNIVQLQGCKRFLDWNTRLPRSDSAVTTVLPEVACTEKATSESDVYSLGRNALLEGVHRMLEGKYDEQQVKNALLVGLACLHPETKGRPTIRKVEQILLKPNEPLMKVSESRPTAIFVPLPLCQPQVRSLDETASLFNVDNDAVKRSIDGFLIMINCSCLAEHRFFTWHMDYKVQNGDTWESISSKFGFFVLAMSENVLIPSVIVTLDVLCGCSNNADMVTYKVQNGDTMFTICSRFKAKETKTVLLNGLDNPDIDD</sequence>
<reference evidence="3" key="1">
    <citation type="journal article" date="2020" name="bioRxiv">
        <title>Hybrid origin of Populus tomentosa Carr. identified through genome sequencing and phylogenomic analysis.</title>
        <authorList>
            <person name="An X."/>
            <person name="Gao K."/>
            <person name="Chen Z."/>
            <person name="Li J."/>
            <person name="Yang X."/>
            <person name="Yang X."/>
            <person name="Zhou J."/>
            <person name="Guo T."/>
            <person name="Zhao T."/>
            <person name="Huang S."/>
            <person name="Miao D."/>
            <person name="Khan W.U."/>
            <person name="Rao P."/>
            <person name="Ye M."/>
            <person name="Lei B."/>
            <person name="Liao W."/>
            <person name="Wang J."/>
            <person name="Ji L."/>
            <person name="Li Y."/>
            <person name="Guo B."/>
            <person name="Mustafa N.S."/>
            <person name="Li S."/>
            <person name="Yun Q."/>
            <person name="Keller S.R."/>
            <person name="Mao J."/>
            <person name="Zhang R."/>
            <person name="Strauss S.H."/>
        </authorList>
    </citation>
    <scope>NUCLEOTIDE SEQUENCE</scope>
    <source>
        <strain evidence="3">GM15</strain>
        <tissue evidence="3">Leaf</tissue>
    </source>
</reference>
<evidence type="ECO:0000313" key="4">
    <source>
        <dbReference type="Proteomes" id="UP000886885"/>
    </source>
</evidence>
<dbReference type="EMBL" id="JAAWWB010000011">
    <property type="protein sequence ID" value="KAG6772790.1"/>
    <property type="molecule type" value="Genomic_DNA"/>
</dbReference>
<keyword evidence="1" id="KW-0430">Lectin</keyword>
<dbReference type="PANTHER" id="PTHR33527">
    <property type="entry name" value="OS07G0274300 PROTEIN"/>
    <property type="match status" value="1"/>
</dbReference>
<dbReference type="Proteomes" id="UP000886885">
    <property type="component" value="Chromosome 6A"/>
</dbReference>
<keyword evidence="4" id="KW-1185">Reference proteome</keyword>
<dbReference type="InterPro" id="IPR019825">
    <property type="entry name" value="Lectin_legB_Mn/Ca_BS"/>
</dbReference>
<comment type="caution">
    <text evidence="3">The sequence shown here is derived from an EMBL/GenBank/DDBJ whole genome shotgun (WGS) entry which is preliminary data.</text>
</comment>
<dbReference type="InterPro" id="IPR018392">
    <property type="entry name" value="LysM"/>
</dbReference>
<evidence type="ECO:0000259" key="2">
    <source>
        <dbReference type="PROSITE" id="PS51782"/>
    </source>
</evidence>
<dbReference type="GO" id="GO:0030246">
    <property type="term" value="F:carbohydrate binding"/>
    <property type="evidence" value="ECO:0007669"/>
    <property type="project" value="UniProtKB-KW"/>
</dbReference>
<protein>
    <recommendedName>
        <fullName evidence="2">LysM domain-containing protein</fullName>
    </recommendedName>
</protein>
<gene>
    <name evidence="3" type="ORF">POTOM_024210</name>
</gene>